<dbReference type="AlphaFoldDB" id="E3HK66"/>
<organism evidence="1 2">
    <name type="scientific">Achromobacter xylosoxidans (strain A8)</name>
    <dbReference type="NCBI Taxonomy" id="762376"/>
    <lineage>
        <taxon>Bacteria</taxon>
        <taxon>Pseudomonadati</taxon>
        <taxon>Pseudomonadota</taxon>
        <taxon>Betaproteobacteria</taxon>
        <taxon>Burkholderiales</taxon>
        <taxon>Alcaligenaceae</taxon>
        <taxon>Achromobacter</taxon>
    </lineage>
</organism>
<dbReference type="STRING" id="762376.AXYL_03543"/>
<name>E3HK66_ACHXA</name>
<dbReference type="HOGENOM" id="CLU_139698_6_2_4"/>
<sequence length="77" mass="8071">MSQITVQILNGMCCGFGNCAALCPQVFALDYDTNRTRIVPDAPLADYAAAISQAASECPTQAIFFSASDDPARASHG</sequence>
<accession>E3HK66</accession>
<dbReference type="OrthoDB" id="9803319at2"/>
<dbReference type="Gene3D" id="3.30.70.20">
    <property type="match status" value="1"/>
</dbReference>
<dbReference type="EMBL" id="CP002287">
    <property type="protein sequence ID" value="ADP16863.1"/>
    <property type="molecule type" value="Genomic_DNA"/>
</dbReference>
<dbReference type="RefSeq" id="WP_013394177.1">
    <property type="nucleotide sequence ID" value="NC_014640.1"/>
</dbReference>
<dbReference type="eggNOG" id="COG1141">
    <property type="taxonomic scope" value="Bacteria"/>
</dbReference>
<dbReference type="SUPFAM" id="SSF54862">
    <property type="entry name" value="4Fe-4S ferredoxins"/>
    <property type="match status" value="1"/>
</dbReference>
<evidence type="ECO:0000313" key="1">
    <source>
        <dbReference type="EMBL" id="ADP16863.1"/>
    </source>
</evidence>
<gene>
    <name evidence="1" type="ordered locus">AXYL_03543</name>
</gene>
<proteinExistence type="predicted"/>
<reference evidence="1 2" key="1">
    <citation type="journal article" date="2011" name="J. Bacteriol.">
        <title>Complete genome sequence of the haloaromatic acid-degrading bacterium Achromobacter xylosoxidans A8.</title>
        <authorList>
            <person name="Strnad H."/>
            <person name="Ridl J."/>
            <person name="Paces J."/>
            <person name="Kolar M."/>
            <person name="Vlcek C."/>
            <person name="Paces V."/>
        </authorList>
    </citation>
    <scope>NUCLEOTIDE SEQUENCE [LARGE SCALE GENOMIC DNA]</scope>
    <source>
        <strain evidence="1 2">A8</strain>
    </source>
</reference>
<dbReference type="Proteomes" id="UP000006876">
    <property type="component" value="Chromosome"/>
</dbReference>
<evidence type="ECO:0000313" key="2">
    <source>
        <dbReference type="Proteomes" id="UP000006876"/>
    </source>
</evidence>
<protein>
    <recommendedName>
        <fullName evidence="3">Ferredoxin</fullName>
    </recommendedName>
</protein>
<dbReference type="KEGG" id="axy:AXYL_03543"/>
<evidence type="ECO:0008006" key="3">
    <source>
        <dbReference type="Google" id="ProtNLM"/>
    </source>
</evidence>
<dbReference type="Pfam" id="PF13370">
    <property type="entry name" value="Fer4_13"/>
    <property type="match status" value="1"/>
</dbReference>